<dbReference type="SUPFAM" id="SSF102114">
    <property type="entry name" value="Radical SAM enzymes"/>
    <property type="match status" value="1"/>
</dbReference>
<keyword evidence="3" id="KW-0479">Metal-binding</keyword>
<evidence type="ECO:0000256" key="4">
    <source>
        <dbReference type="ARBA" id="ARBA00023004"/>
    </source>
</evidence>
<dbReference type="NCBIfam" id="TIGR03975">
    <property type="entry name" value="rSAM_ocin_1"/>
    <property type="match status" value="1"/>
</dbReference>
<dbReference type="SMART" id="SM00729">
    <property type="entry name" value="Elp3"/>
    <property type="match status" value="1"/>
</dbReference>
<evidence type="ECO:0000256" key="1">
    <source>
        <dbReference type="ARBA" id="ARBA00001966"/>
    </source>
</evidence>
<dbReference type="SFLD" id="SFLDF00324">
    <property type="entry name" value="bacteriocin_maturation"/>
    <property type="match status" value="1"/>
</dbReference>
<dbReference type="Gene3D" id="3.80.30.20">
    <property type="entry name" value="tm_1862 like domain"/>
    <property type="match status" value="1"/>
</dbReference>
<dbReference type="GO" id="GO:0031419">
    <property type="term" value="F:cobalamin binding"/>
    <property type="evidence" value="ECO:0007669"/>
    <property type="project" value="InterPro"/>
</dbReference>
<dbReference type="InterPro" id="IPR006158">
    <property type="entry name" value="Cobalamin-bd"/>
</dbReference>
<dbReference type="InterPro" id="IPR023984">
    <property type="entry name" value="rSAM_ocin_1"/>
</dbReference>
<name>A0A160TIC8_9ZZZZ</name>
<dbReference type="GO" id="GO:0003824">
    <property type="term" value="F:catalytic activity"/>
    <property type="evidence" value="ECO:0007669"/>
    <property type="project" value="InterPro"/>
</dbReference>
<dbReference type="EMBL" id="CZQE01000174">
    <property type="protein sequence ID" value="CUS44740.1"/>
    <property type="molecule type" value="Genomic_DNA"/>
</dbReference>
<keyword evidence="4" id="KW-0408">Iron</keyword>
<evidence type="ECO:0000256" key="5">
    <source>
        <dbReference type="ARBA" id="ARBA00023014"/>
    </source>
</evidence>
<dbReference type="GO" id="GO:0051536">
    <property type="term" value="F:iron-sulfur cluster binding"/>
    <property type="evidence" value="ECO:0007669"/>
    <property type="project" value="UniProtKB-KW"/>
</dbReference>
<dbReference type="Gene3D" id="3.40.50.280">
    <property type="entry name" value="Cobalamin-binding domain"/>
    <property type="match status" value="1"/>
</dbReference>
<comment type="cofactor">
    <cofactor evidence="1">
        <name>[4Fe-4S] cluster</name>
        <dbReference type="ChEBI" id="CHEBI:49883"/>
    </cofactor>
</comment>
<accession>A0A160TIC8</accession>
<evidence type="ECO:0000256" key="2">
    <source>
        <dbReference type="ARBA" id="ARBA00022691"/>
    </source>
</evidence>
<evidence type="ECO:0000313" key="7">
    <source>
        <dbReference type="EMBL" id="CUS44740.1"/>
    </source>
</evidence>
<gene>
    <name evidence="7" type="ORF">MGWOODY_Smn3143</name>
</gene>
<dbReference type="SFLD" id="SFLDG01082">
    <property type="entry name" value="B12-binding_domain_containing"/>
    <property type="match status" value="1"/>
</dbReference>
<evidence type="ECO:0000256" key="3">
    <source>
        <dbReference type="ARBA" id="ARBA00022723"/>
    </source>
</evidence>
<dbReference type="GO" id="GO:0046872">
    <property type="term" value="F:metal ion binding"/>
    <property type="evidence" value="ECO:0007669"/>
    <property type="project" value="UniProtKB-KW"/>
</dbReference>
<dbReference type="InterPro" id="IPR058240">
    <property type="entry name" value="rSAM_sf"/>
</dbReference>
<protein>
    <submittedName>
        <fullName evidence="7">Radical SAM domain protein</fullName>
    </submittedName>
</protein>
<feature type="domain" description="B12-binding" evidence="6">
    <location>
        <begin position="11"/>
        <end position="209"/>
    </location>
</feature>
<dbReference type="PANTHER" id="PTHR43409:SF7">
    <property type="entry name" value="BLL1977 PROTEIN"/>
    <property type="match status" value="1"/>
</dbReference>
<dbReference type="AlphaFoldDB" id="A0A160TIC8"/>
<dbReference type="SFLD" id="SFLDS00029">
    <property type="entry name" value="Radical_SAM"/>
    <property type="match status" value="1"/>
</dbReference>
<dbReference type="InterPro" id="IPR007197">
    <property type="entry name" value="rSAM"/>
</dbReference>
<evidence type="ECO:0000259" key="6">
    <source>
        <dbReference type="PROSITE" id="PS51332"/>
    </source>
</evidence>
<sequence length="611" mass="67635">MGIEPAEPASSCDICLVVPPFDAINFPALGTAILATACRARGMSVTIVYGSILLAAEVGYDDYCRICDSPIRTMMGERLFRPYAFPPEIERTIPDGEPLAGKGQAVFDRAAPLIDPFLDHLADRVLALRPKLIGIASTFQQNLAAGATALRLKARAPDLPIVLGGANVSTPMGEGLAQVFPWIDRFVSGEADLVFPALCETYLETGALPDEKLVACGPIDDMRVVHTPNFADYFAVLRECQAAGKLPMSLPEFLTLESSRGCWWGQKNHCVFCGLNALGMDFRKKDARRVFRELKDLTETWGVKRVAASDNIMPLNYLDELMPALAAWEERPHLFYEVKANLREDQMDVLAAGGVNAIQPGIESLSSRLLKLMRKGVSGHQNIALLRHCKARSISVGWNYIYGFVGEEIADYDHVIEILPKIEHLEPPTGCNQIIVDRYSPYHTAHKELGIGEITPYPSYYALYPPDAPLMDIAYHFKGSYTTPLLSSPADVERLCTAIERWRERWRTPPHAPALRLLPRPNGAVIVDTRSIAREKLTIISREQDEALKVLDRPKPLDALDPETRAQVPFLLERNFVIDHEGLLLTVVTRPKVTIQSAAASPPEHAEMRAA</sequence>
<keyword evidence="2" id="KW-0949">S-adenosyl-L-methionine</keyword>
<dbReference type="Pfam" id="PF04055">
    <property type="entry name" value="Radical_SAM"/>
    <property type="match status" value="1"/>
</dbReference>
<dbReference type="InterPro" id="IPR006638">
    <property type="entry name" value="Elp3/MiaA/NifB-like_rSAM"/>
</dbReference>
<dbReference type="PANTHER" id="PTHR43409">
    <property type="entry name" value="ANAEROBIC MAGNESIUM-PROTOPORPHYRIN IX MONOMETHYL ESTER CYCLASE-RELATED"/>
    <property type="match status" value="1"/>
</dbReference>
<dbReference type="InterPro" id="IPR051198">
    <property type="entry name" value="BchE-like"/>
</dbReference>
<dbReference type="InterPro" id="IPR023404">
    <property type="entry name" value="rSAM_horseshoe"/>
</dbReference>
<proteinExistence type="predicted"/>
<dbReference type="GO" id="GO:0005829">
    <property type="term" value="C:cytosol"/>
    <property type="evidence" value="ECO:0007669"/>
    <property type="project" value="TreeGrafter"/>
</dbReference>
<dbReference type="PROSITE" id="PS51332">
    <property type="entry name" value="B12_BINDING"/>
    <property type="match status" value="1"/>
</dbReference>
<organism evidence="7">
    <name type="scientific">hydrothermal vent metagenome</name>
    <dbReference type="NCBI Taxonomy" id="652676"/>
    <lineage>
        <taxon>unclassified sequences</taxon>
        <taxon>metagenomes</taxon>
        <taxon>ecological metagenomes</taxon>
    </lineage>
</organism>
<keyword evidence="5" id="KW-0411">Iron-sulfur</keyword>
<reference evidence="7" key="1">
    <citation type="submission" date="2015-10" db="EMBL/GenBank/DDBJ databases">
        <authorList>
            <person name="Gilbert D.G."/>
        </authorList>
    </citation>
    <scope>NUCLEOTIDE SEQUENCE</scope>
</reference>